<dbReference type="GO" id="GO:0005524">
    <property type="term" value="F:ATP binding"/>
    <property type="evidence" value="ECO:0007669"/>
    <property type="project" value="UniProtKB-UniRule"/>
</dbReference>
<keyword evidence="8" id="KW-0418">Kinase</keyword>
<evidence type="ECO:0000256" key="4">
    <source>
        <dbReference type="PROSITE-ProRule" id="PRU10141"/>
    </source>
</evidence>
<keyword evidence="9" id="KW-1185">Reference proteome</keyword>
<dbReference type="EMBL" id="KB206647">
    <property type="protein sequence ID" value="ELP89327.1"/>
    <property type="molecule type" value="Genomic_DNA"/>
</dbReference>
<dbReference type="EC" id="2.7.12.2" evidence="8"/>
<dbReference type="PROSITE" id="PS50011">
    <property type="entry name" value="PROTEIN_KINASE_DOM"/>
    <property type="match status" value="1"/>
</dbReference>
<keyword evidence="3 4" id="KW-0067">ATP-binding</keyword>
<dbReference type="Gene3D" id="2.10.220.10">
    <property type="entry name" value="Hormone Receptor, Insulin-like Growth Factor Receptor 1, Chain A, domain 2"/>
    <property type="match status" value="2"/>
</dbReference>
<keyword evidence="5" id="KW-0472">Membrane</keyword>
<dbReference type="SUPFAM" id="SSF57184">
    <property type="entry name" value="Growth factor receptor domain"/>
    <property type="match status" value="3"/>
</dbReference>
<keyword evidence="5" id="KW-0812">Transmembrane</keyword>
<dbReference type="Gene3D" id="1.10.510.10">
    <property type="entry name" value="Transferase(Phosphotransferase) domain 1"/>
    <property type="match status" value="1"/>
</dbReference>
<feature type="chain" id="PRO_5001990932" evidence="6">
    <location>
        <begin position="20"/>
        <end position="1702"/>
    </location>
</feature>
<evidence type="ECO:0000313" key="8">
    <source>
        <dbReference type="EMBL" id="ELP89327.1"/>
    </source>
</evidence>
<feature type="domain" description="Protein kinase" evidence="7">
    <location>
        <begin position="1440"/>
        <end position="1702"/>
    </location>
</feature>
<evidence type="ECO:0000259" key="7">
    <source>
        <dbReference type="PROSITE" id="PS50011"/>
    </source>
</evidence>
<dbReference type="InterPro" id="IPR000719">
    <property type="entry name" value="Prot_kinase_dom"/>
</dbReference>
<keyword evidence="2 4" id="KW-0547">Nucleotide-binding</keyword>
<dbReference type="GeneID" id="14888319"/>
<accession>A0A0A1U4X6</accession>
<dbReference type="SMART" id="SM00261">
    <property type="entry name" value="FU"/>
    <property type="match status" value="6"/>
</dbReference>
<dbReference type="Proteomes" id="UP000014680">
    <property type="component" value="Unassembled WGS sequence"/>
</dbReference>
<keyword evidence="8" id="KW-0808">Transferase</keyword>
<evidence type="ECO:0000256" key="6">
    <source>
        <dbReference type="SAM" id="SignalP"/>
    </source>
</evidence>
<dbReference type="InterPro" id="IPR001245">
    <property type="entry name" value="Ser-Thr/Tyr_kinase_cat_dom"/>
</dbReference>
<dbReference type="GO" id="GO:0004708">
    <property type="term" value="F:MAP kinase kinase activity"/>
    <property type="evidence" value="ECO:0007669"/>
    <property type="project" value="UniProtKB-EC"/>
</dbReference>
<organism evidence="8 9">
    <name type="scientific">Entamoeba invadens IP1</name>
    <dbReference type="NCBI Taxonomy" id="370355"/>
    <lineage>
        <taxon>Eukaryota</taxon>
        <taxon>Amoebozoa</taxon>
        <taxon>Evosea</taxon>
        <taxon>Archamoebae</taxon>
        <taxon>Mastigamoebida</taxon>
        <taxon>Entamoebidae</taxon>
        <taxon>Entamoeba</taxon>
    </lineage>
</organism>
<evidence type="ECO:0000256" key="5">
    <source>
        <dbReference type="SAM" id="Phobius"/>
    </source>
</evidence>
<keyword evidence="6" id="KW-0732">Signal</keyword>
<dbReference type="SUPFAM" id="SSF56112">
    <property type="entry name" value="Protein kinase-like (PK-like)"/>
    <property type="match status" value="1"/>
</dbReference>
<dbReference type="OrthoDB" id="10420627at2759"/>
<dbReference type="PANTHER" id="PTHR45756:SF1">
    <property type="entry name" value="PROTEIN KINASE DOMAIN CONTAINING PROTEIN"/>
    <property type="match status" value="1"/>
</dbReference>
<dbReference type="InterPro" id="IPR008271">
    <property type="entry name" value="Ser/Thr_kinase_AS"/>
</dbReference>
<evidence type="ECO:0000256" key="1">
    <source>
        <dbReference type="ARBA" id="ARBA00022527"/>
    </source>
</evidence>
<dbReference type="RefSeq" id="XP_004256098.1">
    <property type="nucleotide sequence ID" value="XM_004256050.1"/>
</dbReference>
<dbReference type="InterPro" id="IPR053215">
    <property type="entry name" value="TKL_Ser/Thr_kinase"/>
</dbReference>
<dbReference type="InterPro" id="IPR017441">
    <property type="entry name" value="Protein_kinase_ATP_BS"/>
</dbReference>
<dbReference type="PROSITE" id="PS00107">
    <property type="entry name" value="PROTEIN_KINASE_ATP"/>
    <property type="match status" value="1"/>
</dbReference>
<dbReference type="VEuPathDB" id="AmoebaDB:EIN_285930"/>
<dbReference type="InterPro" id="IPR011009">
    <property type="entry name" value="Kinase-like_dom_sf"/>
</dbReference>
<proteinExistence type="predicted"/>
<dbReference type="KEGG" id="eiv:EIN_285930"/>
<dbReference type="InterPro" id="IPR009030">
    <property type="entry name" value="Growth_fac_rcpt_cys_sf"/>
</dbReference>
<dbReference type="Pfam" id="PF07714">
    <property type="entry name" value="PK_Tyr_Ser-Thr"/>
    <property type="match status" value="1"/>
</dbReference>
<reference evidence="8 9" key="1">
    <citation type="submission" date="2012-10" db="EMBL/GenBank/DDBJ databases">
        <authorList>
            <person name="Zafar N."/>
            <person name="Inman J."/>
            <person name="Hall N."/>
            <person name="Lorenzi H."/>
            <person name="Caler E."/>
        </authorList>
    </citation>
    <scope>NUCLEOTIDE SEQUENCE [LARGE SCALE GENOMIC DNA]</scope>
    <source>
        <strain evidence="8 9">IP1</strain>
    </source>
</reference>
<dbReference type="GO" id="GO:0004674">
    <property type="term" value="F:protein serine/threonine kinase activity"/>
    <property type="evidence" value="ECO:0007669"/>
    <property type="project" value="UniProtKB-KW"/>
</dbReference>
<evidence type="ECO:0000256" key="3">
    <source>
        <dbReference type="ARBA" id="ARBA00022840"/>
    </source>
</evidence>
<feature type="binding site" evidence="4">
    <location>
        <position position="1468"/>
    </location>
    <ligand>
        <name>ATP</name>
        <dbReference type="ChEBI" id="CHEBI:30616"/>
    </ligand>
</feature>
<keyword evidence="5" id="KW-1133">Transmembrane helix</keyword>
<name>A0A0A1U4X6_ENTIV</name>
<sequence>MFVLSLVTVLFILVEDVKAASNWCEIDGVIRYISYESECLRSNWYTESNVTTMWIKMKTGCCLNEMITFDETFGNGTTLTKSFYFLDNNYINIKTLFIRESSQDVQILVYERARPEGLFVSFGCYNGNKNCRTSVNSSTPSKIDYNQKGISLYSDIDQKFWIWYYLPNARQPVQLFINGVVKQSVVYQYMVKISLGEPYSKKRFLFTGNSDENMIRFEEGLTTGTFIPKAVCDRFGYKRFLLFKEGENYENVTTRDCTCQREGVKLLKNYYYNYPDCVYNSSLFDLALTNLTTYNWKSITISIEITDWYSVIFAPDKFWTFIREYEDVKYLNFTVFDMKEQVNVEFQMSVYINKLIISSIGNYYFIEDVVINTVEYKESLRNKVLFSVDGKLVSNDGNLNRCGRRAFYSKSDDVVCFCNYTNNNWEPNTLDLINQNDCFNDTKRAELTLQIDSNEYETTSIENWGKIIFKGIKVKVTGSSTLCGQNVTVQNTVAIHNKLEIQNTLFLSEKSNLVVSNKGVLLLKESSTIYFQNLSNKLNKNGTFQVERGGKIEMAYTQKIEYSPDTINCFELISFEEQQNATSFSLSDNLIDGKLLRICQKGEVEDVSTQCNLTSSNLLNHNNYEGNVLHCPINNTNSKIVIKIDKFEQNSNYKGTFQTEKALSFLKSKNYVTNFEEVEERVLLVDKNSISGGEITLFGNTKKLFLGEKHGFLISVKKSFRETNEVTKEEQNSKTVIFDTQSMCIGFEVCDDVATPEKCLSCNNNYYLENNKCNAISNKCESIHKNTQFSICEKCQMKFEASKYLCLECSTNCLECSNRKCVLCENNNFLNESGDCVHIEKEEKYLLYHDNVARKCSQGYFSTQEKCELCGDNCLSCTNATNCEICDSKTQRTSEGKCEEQNNSVLVSNDNILYCQKHYYLHEQTCQQCSLEFGILCEKCDNKGCIKCSENGILNSNRICIEIESSGCTQTRNSYCQSCEFVNDTINDFGVCELSQNCSISNKNKNCLTCENNFFYTHNLKCEMLTSQTQNCTHLTIEGDRCYSCEKGCHMSDFQCQKCSENCDDCLYVLDKEVCLKCSDNYFLDTNGNCTKVSDMSNNCHKLIEGLSLCAICETSYFRNANGICENCLENCTECNQRNTCLKCQKNNFLHSTSSHCISYDFLLNCETKSSGGCLKCSNGYFIDSQFCTLCSSKTTNCTQCGNYGICELCEDDFVYVSSQCVHRSKVDNCLKVELSKCTKCTFWHLPNTSKTLCEEHVVWWVLFLVVLFVIIIIIVVISITILIIFKVIEMKREEKKRKTMCLFTMKKSNIEFMKTLSKDVVTNMTEILFESETFGDIEVGKKTRELICVGNISKNTIKVQFSAKGNSYKYSIKTKPQIVAIPKGKACEFEIFLKPNCSTQIDENISLFSANLTTGETSEISIKICAKTVISTRLDPDELKEDKKLGEGSFGIVYKGTFRGNVVAIKKMKEFSETAKAIEEFEKEVQMLDKFRCEYIVHFYGAVFIPSKFCMVTEFAQFGSLQDLIKHKTSDEVSFHIKVKICVDGAKGISYLHENGILHRDIKPDNFLVFSLKENELANAKLTDFGSSRNVNSMMTNMTFTKGIGTPKYMAPEVLNKEKYRKEADVFSFAITMLECFLWCDAYPKEQFRFPWNIADYVTSGKRINRTDNVPENVYNIIEKMWGQNPDERCEIKTVINLLEK</sequence>
<evidence type="ECO:0000313" key="9">
    <source>
        <dbReference type="Proteomes" id="UP000014680"/>
    </source>
</evidence>
<gene>
    <name evidence="8" type="ORF">EIN_285930</name>
</gene>
<evidence type="ECO:0000256" key="2">
    <source>
        <dbReference type="ARBA" id="ARBA00022741"/>
    </source>
</evidence>
<dbReference type="SMART" id="SM00220">
    <property type="entry name" value="S_TKc"/>
    <property type="match status" value="1"/>
</dbReference>
<dbReference type="Gene3D" id="3.30.200.20">
    <property type="entry name" value="Phosphorylase Kinase, domain 1"/>
    <property type="match status" value="1"/>
</dbReference>
<dbReference type="PROSITE" id="PS00108">
    <property type="entry name" value="PROTEIN_KINASE_ST"/>
    <property type="match status" value="1"/>
</dbReference>
<keyword evidence="1" id="KW-0723">Serine/threonine-protein kinase</keyword>
<protein>
    <submittedName>
        <fullName evidence="8">Protein serine/threonine kinase, putative</fullName>
        <ecNumber evidence="8">2.7.12.2</ecNumber>
    </submittedName>
</protein>
<dbReference type="PANTHER" id="PTHR45756">
    <property type="entry name" value="PALMITOYLTRANSFERASE"/>
    <property type="match status" value="1"/>
</dbReference>
<dbReference type="InterPro" id="IPR006212">
    <property type="entry name" value="Furin_repeat"/>
</dbReference>
<feature type="transmembrane region" description="Helical" evidence="5">
    <location>
        <begin position="1258"/>
        <end position="1289"/>
    </location>
</feature>
<feature type="signal peptide" evidence="6">
    <location>
        <begin position="1"/>
        <end position="19"/>
    </location>
</feature>